<protein>
    <submittedName>
        <fullName evidence="2">Uncharacterized protein</fullName>
    </submittedName>
</protein>
<evidence type="ECO:0000313" key="2">
    <source>
        <dbReference type="EMBL" id="CAB1447057.1"/>
    </source>
</evidence>
<accession>A0A9N7V775</accession>
<dbReference type="Proteomes" id="UP001153269">
    <property type="component" value="Unassembled WGS sequence"/>
</dbReference>
<feature type="compositionally biased region" description="Acidic residues" evidence="1">
    <location>
        <begin position="28"/>
        <end position="44"/>
    </location>
</feature>
<feature type="region of interest" description="Disordered" evidence="1">
    <location>
        <begin position="75"/>
        <end position="99"/>
    </location>
</feature>
<feature type="compositionally biased region" description="Basic and acidic residues" evidence="1">
    <location>
        <begin position="1"/>
        <end position="13"/>
    </location>
</feature>
<reference evidence="2" key="1">
    <citation type="submission" date="2020-03" db="EMBL/GenBank/DDBJ databases">
        <authorList>
            <person name="Weist P."/>
        </authorList>
    </citation>
    <scope>NUCLEOTIDE SEQUENCE</scope>
</reference>
<proteinExistence type="predicted"/>
<dbReference type="EMBL" id="CADEAL010003935">
    <property type="protein sequence ID" value="CAB1447057.1"/>
    <property type="molecule type" value="Genomic_DNA"/>
</dbReference>
<keyword evidence="3" id="KW-1185">Reference proteome</keyword>
<evidence type="ECO:0000313" key="3">
    <source>
        <dbReference type="Proteomes" id="UP001153269"/>
    </source>
</evidence>
<evidence type="ECO:0000256" key="1">
    <source>
        <dbReference type="SAM" id="MobiDB-lite"/>
    </source>
</evidence>
<dbReference type="AlphaFoldDB" id="A0A9N7V775"/>
<gene>
    <name evidence="2" type="ORF">PLEPLA_LOCUS34754</name>
</gene>
<sequence length="236" mass="25724">MLERSVRHGRMDGFSRVAFRRKERSLEGEEPGEEEEEEEEEEEAACTSAVSGTGNTPFSFHDPAAASCLQRFPSPDQHRQVVSQKATVTDPHLQSERSGHSMDCLAARYRRCRLRHAASVNISNTSSDGTAEAQEADFGNQSNVCYCGAAGADVDPVPAMPPRQMCFVVAKGEKNETDGGERGGSEQRSDEWSVDVIERQGRCLSGSIFSFFTQECEFRQSVTVLSGAGTSSVSEA</sequence>
<feature type="compositionally biased region" description="Polar residues" evidence="1">
    <location>
        <begin position="48"/>
        <end position="57"/>
    </location>
</feature>
<comment type="caution">
    <text evidence="2">The sequence shown here is derived from an EMBL/GenBank/DDBJ whole genome shotgun (WGS) entry which is preliminary data.</text>
</comment>
<name>A0A9N7V775_PLEPL</name>
<organism evidence="2 3">
    <name type="scientific">Pleuronectes platessa</name>
    <name type="common">European plaice</name>
    <dbReference type="NCBI Taxonomy" id="8262"/>
    <lineage>
        <taxon>Eukaryota</taxon>
        <taxon>Metazoa</taxon>
        <taxon>Chordata</taxon>
        <taxon>Craniata</taxon>
        <taxon>Vertebrata</taxon>
        <taxon>Euteleostomi</taxon>
        <taxon>Actinopterygii</taxon>
        <taxon>Neopterygii</taxon>
        <taxon>Teleostei</taxon>
        <taxon>Neoteleostei</taxon>
        <taxon>Acanthomorphata</taxon>
        <taxon>Carangaria</taxon>
        <taxon>Pleuronectiformes</taxon>
        <taxon>Pleuronectoidei</taxon>
        <taxon>Pleuronectidae</taxon>
        <taxon>Pleuronectes</taxon>
    </lineage>
</organism>
<feature type="region of interest" description="Disordered" evidence="1">
    <location>
        <begin position="1"/>
        <end position="57"/>
    </location>
</feature>